<dbReference type="EMBL" id="AKHW03003201">
    <property type="protein sequence ID" value="KYO35480.1"/>
    <property type="molecule type" value="Genomic_DNA"/>
</dbReference>
<reference evidence="2 3" key="1">
    <citation type="journal article" date="2012" name="Genome Biol.">
        <title>Sequencing three crocodilian genomes to illuminate the evolution of archosaurs and amniotes.</title>
        <authorList>
            <person name="St John J.A."/>
            <person name="Braun E.L."/>
            <person name="Isberg S.R."/>
            <person name="Miles L.G."/>
            <person name="Chong A.Y."/>
            <person name="Gongora J."/>
            <person name="Dalzell P."/>
            <person name="Moran C."/>
            <person name="Bed'hom B."/>
            <person name="Abzhanov A."/>
            <person name="Burgess S.C."/>
            <person name="Cooksey A.M."/>
            <person name="Castoe T.A."/>
            <person name="Crawford N.G."/>
            <person name="Densmore L.D."/>
            <person name="Drew J.C."/>
            <person name="Edwards S.V."/>
            <person name="Faircloth B.C."/>
            <person name="Fujita M.K."/>
            <person name="Greenwold M.J."/>
            <person name="Hoffmann F.G."/>
            <person name="Howard J.M."/>
            <person name="Iguchi T."/>
            <person name="Janes D.E."/>
            <person name="Khan S.Y."/>
            <person name="Kohno S."/>
            <person name="de Koning A.J."/>
            <person name="Lance S.L."/>
            <person name="McCarthy F.M."/>
            <person name="McCormack J.E."/>
            <person name="Merchant M.E."/>
            <person name="Peterson D.G."/>
            <person name="Pollock D.D."/>
            <person name="Pourmand N."/>
            <person name="Raney B.J."/>
            <person name="Roessler K.A."/>
            <person name="Sanford J.R."/>
            <person name="Sawyer R.H."/>
            <person name="Schmidt C.J."/>
            <person name="Triplett E.W."/>
            <person name="Tuberville T.D."/>
            <person name="Venegas-Anaya M."/>
            <person name="Howard J.T."/>
            <person name="Jarvis E.D."/>
            <person name="Guillette L.J.Jr."/>
            <person name="Glenn T.C."/>
            <person name="Green R.E."/>
            <person name="Ray D.A."/>
        </authorList>
    </citation>
    <scope>NUCLEOTIDE SEQUENCE [LARGE SCALE GENOMIC DNA]</scope>
    <source>
        <strain evidence="2">KSC_2009_1</strain>
    </source>
</reference>
<sequence>MPFYEELSHLLTMDRATEALNTYGTSWGWEKSSAGTPLEEETLGGPRTMEKLGVQDQIPKDPRIRGQFMVIDFEESVPLVLVPVSSQNVGAELHLQLDQSSLDIFSDIVKSREYGTQEQGGSSNSTEIETLDLETSTQDCITEECSNL</sequence>
<evidence type="ECO:0000256" key="1">
    <source>
        <dbReference type="SAM" id="MobiDB-lite"/>
    </source>
</evidence>
<gene>
    <name evidence="2" type="ORF">Y1Q_0008047</name>
</gene>
<dbReference type="Proteomes" id="UP000050525">
    <property type="component" value="Unassembled WGS sequence"/>
</dbReference>
<accession>A0A151NFF1</accession>
<evidence type="ECO:0000313" key="3">
    <source>
        <dbReference type="Proteomes" id="UP000050525"/>
    </source>
</evidence>
<feature type="compositionally biased region" description="Polar residues" evidence="1">
    <location>
        <begin position="116"/>
        <end position="135"/>
    </location>
</feature>
<feature type="region of interest" description="Disordered" evidence="1">
    <location>
        <begin position="114"/>
        <end position="135"/>
    </location>
</feature>
<protein>
    <submittedName>
        <fullName evidence="2">Uncharacterized protein</fullName>
    </submittedName>
</protein>
<dbReference type="AlphaFoldDB" id="A0A151NFF1"/>
<organism evidence="2 3">
    <name type="scientific">Alligator mississippiensis</name>
    <name type="common">American alligator</name>
    <dbReference type="NCBI Taxonomy" id="8496"/>
    <lineage>
        <taxon>Eukaryota</taxon>
        <taxon>Metazoa</taxon>
        <taxon>Chordata</taxon>
        <taxon>Craniata</taxon>
        <taxon>Vertebrata</taxon>
        <taxon>Euteleostomi</taxon>
        <taxon>Archelosauria</taxon>
        <taxon>Archosauria</taxon>
        <taxon>Crocodylia</taxon>
        <taxon>Alligatoridae</taxon>
        <taxon>Alligatorinae</taxon>
        <taxon>Alligator</taxon>
    </lineage>
</organism>
<evidence type="ECO:0000313" key="2">
    <source>
        <dbReference type="EMBL" id="KYO35480.1"/>
    </source>
</evidence>
<comment type="caution">
    <text evidence="2">The sequence shown here is derived from an EMBL/GenBank/DDBJ whole genome shotgun (WGS) entry which is preliminary data.</text>
</comment>
<name>A0A151NFF1_ALLMI</name>
<proteinExistence type="predicted"/>
<keyword evidence="3" id="KW-1185">Reference proteome</keyword>